<keyword evidence="3" id="KW-1185">Reference proteome</keyword>
<dbReference type="RefSeq" id="WP_214112241.1">
    <property type="nucleotide sequence ID" value="NZ_JAHCTB010000002.1"/>
</dbReference>
<proteinExistence type="predicted"/>
<accession>A0ABS5S4R6</accession>
<organism evidence="2 3">
    <name type="scientific">Aequorivita echinoideorum</name>
    <dbReference type="NCBI Taxonomy" id="1549647"/>
    <lineage>
        <taxon>Bacteria</taxon>
        <taxon>Pseudomonadati</taxon>
        <taxon>Bacteroidota</taxon>
        <taxon>Flavobacteriia</taxon>
        <taxon>Flavobacteriales</taxon>
        <taxon>Flavobacteriaceae</taxon>
        <taxon>Aequorivita</taxon>
    </lineage>
</organism>
<dbReference type="InterPro" id="IPR018723">
    <property type="entry name" value="DUF2254_membrane"/>
</dbReference>
<dbReference type="EMBL" id="JAHCTB010000002">
    <property type="protein sequence ID" value="MBT0607362.1"/>
    <property type="molecule type" value="Genomic_DNA"/>
</dbReference>
<dbReference type="Proteomes" id="UP001297092">
    <property type="component" value="Unassembled WGS sequence"/>
</dbReference>
<gene>
    <name evidence="2" type="ORF">KIV10_04130</name>
</gene>
<keyword evidence="1" id="KW-0812">Transmembrane</keyword>
<keyword evidence="1" id="KW-1133">Transmembrane helix</keyword>
<protein>
    <submittedName>
        <fullName evidence="2">DUF2254 domain-containing protein</fullName>
    </submittedName>
</protein>
<feature type="transmembrane region" description="Helical" evidence="1">
    <location>
        <begin position="59"/>
        <end position="83"/>
    </location>
</feature>
<dbReference type="Pfam" id="PF10011">
    <property type="entry name" value="DUF2254"/>
    <property type="match status" value="1"/>
</dbReference>
<reference evidence="2 3" key="1">
    <citation type="submission" date="2021-05" db="EMBL/GenBank/DDBJ databases">
        <title>Aequorivita echinoideorum JCM 30378 genome.</title>
        <authorList>
            <person name="Zhang H."/>
            <person name="Li C."/>
        </authorList>
    </citation>
    <scope>NUCLEOTIDE SEQUENCE [LARGE SCALE GENOMIC DNA]</scope>
    <source>
        <strain evidence="2 3">JCM30378</strain>
    </source>
</reference>
<evidence type="ECO:0000256" key="1">
    <source>
        <dbReference type="SAM" id="Phobius"/>
    </source>
</evidence>
<evidence type="ECO:0000313" key="3">
    <source>
        <dbReference type="Proteomes" id="UP001297092"/>
    </source>
</evidence>
<evidence type="ECO:0000313" key="2">
    <source>
        <dbReference type="EMBL" id="MBT0607362.1"/>
    </source>
</evidence>
<feature type="transmembrane region" description="Helical" evidence="1">
    <location>
        <begin position="104"/>
        <end position="126"/>
    </location>
</feature>
<keyword evidence="1" id="KW-0472">Membrane</keyword>
<name>A0ABS5S4R6_9FLAO</name>
<sequence>MQTKVILKKISNSIALLPSGLALCFCLFAILLNVIDLGIENDGILKYFLITAKEDNQTIYSFIIGGIFTLTIFSYTMVMNVLNRNINNYSPRLIPLLLSEKHHQLILGVTSGTIIYAMIMAAAVSLDTNDSHPAIGACIGILFAIISVFLFIYFIHSISQSIHINKIFKDMYNRTLKNQKWVDKLNQKKGNEEEISTNETIEIFSQHCGYIQKPDFESLAKISKEHNLPIKLEIHLGEFVYRDQKLLSLGKKVSDKTLRRILKALPISNEVPMDLVETGIKHFVEVAVKASSPAINDPGTSRTAIEYLSQILIDYQPIPETIHINGGIVVTKPLQFETLQNWCFVEMDRYMHDDPLLVKVLENAKRNIARYRTQS</sequence>
<feature type="transmembrane region" description="Helical" evidence="1">
    <location>
        <begin position="132"/>
        <end position="155"/>
    </location>
</feature>
<comment type="caution">
    <text evidence="2">The sequence shown here is derived from an EMBL/GenBank/DDBJ whole genome shotgun (WGS) entry which is preliminary data.</text>
</comment>
<feature type="transmembrane region" description="Helical" evidence="1">
    <location>
        <begin position="12"/>
        <end position="39"/>
    </location>
</feature>